<evidence type="ECO:0000313" key="2">
    <source>
        <dbReference type="Proteomes" id="UP000827872"/>
    </source>
</evidence>
<sequence>MPCVKFVPMERTGRRPERRSQRSPASCTARPAPSGAPAGTKRDGNIMPDELLKEGSEHNLDGFIQHCFKRYKLREKHPNVFFKLEPSRFGRVVSRRRIIIAPPMQGASLPRAKPPSPELLGQKQEMFAAQEHLKEVTKIPTEEDKVRELAAWIEDRKKLRNLLNQCADVELWLMEKESISDQEAKILRKIKEAKEVKKAQMNVQLAVATSSTEEQLPARKTKRTIPVVTAPYPESLITLQNLLQKQKLKLVDVFGKEDRSRTMNFKREDFIRIIEKTRVPVSKADLEDVVVYLTSTRKGQYITHSDLIESQKIWSDYLKEQWKQAKESKEGKSGTKGLPPTVPKVGPVTSKGLPSSCGKSKVEPSQKPASNYLEVPPTDLAPDRMQLSYNTMEEVGKRYREVRRRLKRKMNPLEWAENCRVVKTGDRVVDEHCKPSTIEGDMGELVDQHRMTCHLVWFQCVKLCEQYGVQLTEKLLKRALLYPGDRLLHYEGIWQKLRQPGGYYEVYDEETSRRKSRRESRSKSREQPKRPSKKKERKQERKPEKQLQKDNTTGCRWLSYTEFRNLTKWHSKRLRLATQNLWDDKSCSSLTSEAQEQFENLFTEREMRKMFRFLNPKTDPNSFWPGHVLDKLRLYLPQMKRDEGDALFSHVSRAHPVYPGTYHPHRSWPVSELKFVTYGDPDSRKNYYV</sequence>
<evidence type="ECO:0000313" key="1">
    <source>
        <dbReference type="EMBL" id="KAH7991911.1"/>
    </source>
</evidence>
<proteinExistence type="predicted"/>
<dbReference type="Proteomes" id="UP000827872">
    <property type="component" value="Linkage Group LG03"/>
</dbReference>
<organism evidence="1 2">
    <name type="scientific">Sphaerodactylus townsendi</name>
    <dbReference type="NCBI Taxonomy" id="933632"/>
    <lineage>
        <taxon>Eukaryota</taxon>
        <taxon>Metazoa</taxon>
        <taxon>Chordata</taxon>
        <taxon>Craniata</taxon>
        <taxon>Vertebrata</taxon>
        <taxon>Euteleostomi</taxon>
        <taxon>Lepidosauria</taxon>
        <taxon>Squamata</taxon>
        <taxon>Bifurcata</taxon>
        <taxon>Gekkota</taxon>
        <taxon>Sphaerodactylidae</taxon>
        <taxon>Sphaerodactylus</taxon>
    </lineage>
</organism>
<gene>
    <name evidence="1" type="ORF">K3G42_016654</name>
</gene>
<keyword evidence="2" id="KW-1185">Reference proteome</keyword>
<dbReference type="EMBL" id="CM037616">
    <property type="protein sequence ID" value="KAH7991911.1"/>
    <property type="molecule type" value="Genomic_DNA"/>
</dbReference>
<comment type="caution">
    <text evidence="1">The sequence shown here is derived from an EMBL/GenBank/DDBJ whole genome shotgun (WGS) entry which is preliminary data.</text>
</comment>
<protein>
    <submittedName>
        <fullName evidence="1">Uncharacterized protein</fullName>
    </submittedName>
</protein>
<reference evidence="1" key="1">
    <citation type="submission" date="2021-08" db="EMBL/GenBank/DDBJ databases">
        <title>The first chromosome-level gecko genome reveals the dynamic sex chromosomes of Neotropical dwarf geckos (Sphaerodactylidae: Sphaerodactylus).</title>
        <authorList>
            <person name="Pinto B.J."/>
            <person name="Keating S.E."/>
            <person name="Gamble T."/>
        </authorList>
    </citation>
    <scope>NUCLEOTIDE SEQUENCE</scope>
    <source>
        <strain evidence="1">TG3544</strain>
    </source>
</reference>
<accession>A0ACB8EHF8</accession>
<name>A0ACB8EHF8_9SAUR</name>